<organism evidence="7 8">
    <name type="scientific">Nitrincola iocasae</name>
    <dbReference type="NCBI Taxonomy" id="2614693"/>
    <lineage>
        <taxon>Bacteria</taxon>
        <taxon>Pseudomonadati</taxon>
        <taxon>Pseudomonadota</taxon>
        <taxon>Gammaproteobacteria</taxon>
        <taxon>Oceanospirillales</taxon>
        <taxon>Oceanospirillaceae</taxon>
        <taxon>Nitrincola</taxon>
    </lineage>
</organism>
<evidence type="ECO:0000313" key="8">
    <source>
        <dbReference type="Proteomes" id="UP000325606"/>
    </source>
</evidence>
<sequence>MNTASRFTSTAELEEQMQELESAEDFLEFFAIDFVPSVVQVNRLHILQRFHNHIHAGKAALPAQPDALFNAYRQLLEQAYQSFINSSAQQEKVLKVFNRAEPGKGFVSLSAIQPVAGGPE</sequence>
<dbReference type="HAMAP" id="MF_00529">
    <property type="entry name" value="NifW"/>
    <property type="match status" value="1"/>
</dbReference>
<comment type="similarity">
    <text evidence="2 6">Belongs to the NifW family.</text>
</comment>
<proteinExistence type="inferred from homology"/>
<dbReference type="Proteomes" id="UP000325606">
    <property type="component" value="Chromosome"/>
</dbReference>
<evidence type="ECO:0000256" key="1">
    <source>
        <dbReference type="ARBA" id="ARBA00002247"/>
    </source>
</evidence>
<evidence type="ECO:0000256" key="6">
    <source>
        <dbReference type="HAMAP-Rule" id="MF_00529"/>
    </source>
</evidence>
<dbReference type="Pfam" id="PF03206">
    <property type="entry name" value="NifW"/>
    <property type="match status" value="1"/>
</dbReference>
<dbReference type="InterPro" id="IPR004893">
    <property type="entry name" value="NifW"/>
</dbReference>
<dbReference type="KEGG" id="nik:F5I99_00390"/>
<evidence type="ECO:0000313" key="7">
    <source>
        <dbReference type="EMBL" id="QEW05080.1"/>
    </source>
</evidence>
<dbReference type="AlphaFoldDB" id="A0A5J6L9C8"/>
<dbReference type="PIRSF" id="PIRSF005790">
    <property type="entry name" value="NifW"/>
    <property type="match status" value="1"/>
</dbReference>
<dbReference type="EMBL" id="CP044222">
    <property type="protein sequence ID" value="QEW05080.1"/>
    <property type="molecule type" value="Genomic_DNA"/>
</dbReference>
<evidence type="ECO:0000256" key="5">
    <source>
        <dbReference type="ARBA" id="ARBA00023231"/>
    </source>
</evidence>
<keyword evidence="8" id="KW-1185">Reference proteome</keyword>
<evidence type="ECO:0000256" key="2">
    <source>
        <dbReference type="ARBA" id="ARBA00008351"/>
    </source>
</evidence>
<dbReference type="RefSeq" id="WP_151053145.1">
    <property type="nucleotide sequence ID" value="NZ_CP044222.1"/>
</dbReference>
<protein>
    <recommendedName>
        <fullName evidence="4 6">Nitrogenase-stabilizing/protective protein NifW</fullName>
    </recommendedName>
</protein>
<comment type="subunit">
    <text evidence="3 6">Homotrimer; associates with NifD.</text>
</comment>
<evidence type="ECO:0000256" key="4">
    <source>
        <dbReference type="ARBA" id="ARBA00016274"/>
    </source>
</evidence>
<reference evidence="7 8" key="1">
    <citation type="submission" date="2019-09" db="EMBL/GenBank/DDBJ databases">
        <title>Nitrincola iocasae sp. nov., a bacterium isolated from the sediment collected at a cold seep field in South China Sea.</title>
        <authorList>
            <person name="Zhang H."/>
            <person name="Wang H."/>
            <person name="Li C."/>
        </authorList>
    </citation>
    <scope>NUCLEOTIDE SEQUENCE [LARGE SCALE GENOMIC DNA]</scope>
    <source>
        <strain evidence="7 8">KXZD1103</strain>
    </source>
</reference>
<comment type="function">
    <text evidence="1 6">May protect the nitrogenase Fe-Mo protein from oxidative damage.</text>
</comment>
<gene>
    <name evidence="6" type="primary">nifW</name>
    <name evidence="7" type="ORF">F5I99_00390</name>
</gene>
<evidence type="ECO:0000256" key="3">
    <source>
        <dbReference type="ARBA" id="ARBA00011284"/>
    </source>
</evidence>
<accession>A0A5J6L9C8</accession>
<name>A0A5J6L9C8_9GAMM</name>
<dbReference type="GO" id="GO:0009399">
    <property type="term" value="P:nitrogen fixation"/>
    <property type="evidence" value="ECO:0007669"/>
    <property type="project" value="UniProtKB-UniRule"/>
</dbReference>
<keyword evidence="5 6" id="KW-0535">Nitrogen fixation</keyword>